<sequence length="88" mass="10296">MNTAHSLPEIYNPQLTYQQQHDLLLQVGRAMSEYRGMTFEDFRQELIQRLNVDIEEPGDTSRMLLLYEYLFEQKPAVCSAAVENRRSG</sequence>
<comment type="caution">
    <text evidence="1">The sequence shown here is derived from an EMBL/GenBank/DDBJ whole genome shotgun (WGS) entry which is preliminary data.</text>
</comment>
<dbReference type="eggNOG" id="ENOG502ZFPQ">
    <property type="taxonomic scope" value="Bacteria"/>
</dbReference>
<dbReference type="EMBL" id="JMTB01000089">
    <property type="protein sequence ID" value="KFC05541.1"/>
    <property type="molecule type" value="Genomic_DNA"/>
</dbReference>
<name>A0A085A5P6_9ENTR</name>
<keyword evidence="2" id="KW-1185">Reference proteome</keyword>
<organism evidence="1 2">
    <name type="scientific">Trabulsiella guamensis ATCC 49490</name>
    <dbReference type="NCBI Taxonomy" id="1005994"/>
    <lineage>
        <taxon>Bacteria</taxon>
        <taxon>Pseudomonadati</taxon>
        <taxon>Pseudomonadota</taxon>
        <taxon>Gammaproteobacteria</taxon>
        <taxon>Enterobacterales</taxon>
        <taxon>Enterobacteriaceae</taxon>
        <taxon>Trabulsiella</taxon>
    </lineage>
</organism>
<gene>
    <name evidence="1" type="ORF">GTGU_02807</name>
</gene>
<dbReference type="Proteomes" id="UP000028630">
    <property type="component" value="Unassembled WGS sequence"/>
</dbReference>
<dbReference type="OrthoDB" id="6555816at2"/>
<evidence type="ECO:0000313" key="1">
    <source>
        <dbReference type="EMBL" id="KFC05541.1"/>
    </source>
</evidence>
<evidence type="ECO:0000313" key="2">
    <source>
        <dbReference type="Proteomes" id="UP000028630"/>
    </source>
</evidence>
<reference evidence="2" key="1">
    <citation type="submission" date="2014-05" db="EMBL/GenBank/DDBJ databases">
        <title>ATOL: Assembling a taxonomically balanced genome-scale reconstruction of the evolutionary history of the Enterobacteriaceae.</title>
        <authorList>
            <person name="Plunkett G. III"/>
            <person name="Neeno-Eckwall E.C."/>
            <person name="Glasner J.D."/>
            <person name="Perna N.T."/>
        </authorList>
    </citation>
    <scope>NUCLEOTIDE SEQUENCE [LARGE SCALE GENOMIC DNA]</scope>
    <source>
        <strain evidence="2">ATCC 49490</strain>
    </source>
</reference>
<dbReference type="AlphaFoldDB" id="A0A085A5P6"/>
<accession>A0A085A5P6</accession>
<protein>
    <submittedName>
        <fullName evidence="1">Uncharacterized protein</fullName>
    </submittedName>
</protein>
<proteinExistence type="predicted"/>
<dbReference type="RefSeq" id="WP_038158052.1">
    <property type="nucleotide sequence ID" value="NZ_JMTB01000089.1"/>
</dbReference>